<dbReference type="GO" id="GO:0032273">
    <property type="term" value="P:positive regulation of protein polymerization"/>
    <property type="evidence" value="ECO:0007669"/>
    <property type="project" value="TreeGrafter"/>
</dbReference>
<sequence length="166" mass="18611">MASEAEKTFKKFAAFEDSSSNGTEINNKNFSKLCKDCGIMDGKTVTPTDVDAAFNKVKGKNAGSITFQQFSEAMKELAQKQFKEKSPDEGLQDIYKLMEGKSPAPNSCRKQQQWVQWNHLTDTSEYTGSHKERFGESGKRIAGWEEMTDNSGCVMYKSAGNYDKKN</sequence>
<dbReference type="GeneTree" id="ENSGT00940000153875"/>
<dbReference type="Pfam" id="PF05517">
    <property type="entry name" value="p25-alpha"/>
    <property type="match status" value="1"/>
</dbReference>
<proteinExistence type="inferred from homology"/>
<evidence type="ECO:0008006" key="6">
    <source>
        <dbReference type="Google" id="ProtNLM"/>
    </source>
</evidence>
<dbReference type="InterPro" id="IPR008907">
    <property type="entry name" value="TPP/p25"/>
</dbReference>
<comment type="similarity">
    <text evidence="2">Belongs to the TPPP family.</text>
</comment>
<keyword evidence="5" id="KW-1185">Reference proteome</keyword>
<dbReference type="eggNOG" id="KOG4070">
    <property type="taxonomic scope" value="Eukaryota"/>
</dbReference>
<dbReference type="InterPro" id="IPR011992">
    <property type="entry name" value="EF-hand-dom_pair"/>
</dbReference>
<comment type="subcellular location">
    <subcellularLocation>
        <location evidence="1">Cytoplasm</location>
    </subcellularLocation>
</comment>
<evidence type="ECO:0000313" key="4">
    <source>
        <dbReference type="Ensembl" id="ENSOGAP00000016340.1"/>
    </source>
</evidence>
<dbReference type="InParanoid" id="H0XJQ0"/>
<dbReference type="PANTHER" id="PTHR12932:SF21">
    <property type="entry name" value="TUBULIN POLYMERIZATION-PROMOTING PROTEIN FAMILY MEMBER 2"/>
    <property type="match status" value="1"/>
</dbReference>
<dbReference type="Proteomes" id="UP000005225">
    <property type="component" value="Unassembled WGS sequence"/>
</dbReference>
<dbReference type="GO" id="GO:0005874">
    <property type="term" value="C:microtubule"/>
    <property type="evidence" value="ECO:0007669"/>
    <property type="project" value="TreeGrafter"/>
</dbReference>
<dbReference type="GO" id="GO:0005737">
    <property type="term" value="C:cytoplasm"/>
    <property type="evidence" value="ECO:0007669"/>
    <property type="project" value="UniProtKB-SubCell"/>
</dbReference>
<evidence type="ECO:0000256" key="1">
    <source>
        <dbReference type="ARBA" id="ARBA00004496"/>
    </source>
</evidence>
<dbReference type="PANTHER" id="PTHR12932">
    <property type="entry name" value="P25 ALPHA-RELATED"/>
    <property type="match status" value="1"/>
</dbReference>
<accession>H0XJQ0</accession>
<reference evidence="4" key="2">
    <citation type="submission" date="2025-08" db="UniProtKB">
        <authorList>
            <consortium name="Ensembl"/>
        </authorList>
    </citation>
    <scope>IDENTIFICATION</scope>
</reference>
<dbReference type="GO" id="GO:0015631">
    <property type="term" value="F:tubulin binding"/>
    <property type="evidence" value="ECO:0007669"/>
    <property type="project" value="InterPro"/>
</dbReference>
<evidence type="ECO:0000256" key="3">
    <source>
        <dbReference type="ARBA" id="ARBA00022490"/>
    </source>
</evidence>
<name>H0XJQ0_OTOGA</name>
<keyword evidence="3" id="KW-0963">Cytoplasm</keyword>
<protein>
    <recommendedName>
        <fullName evidence="6">EF-hand domain-containing protein</fullName>
    </recommendedName>
</protein>
<dbReference type="FunFam" id="1.10.238.10:FF:000057">
    <property type="entry name" value="Tubulin polymerization-promoting protein family member 3"/>
    <property type="match status" value="1"/>
</dbReference>
<dbReference type="AlphaFoldDB" id="H0XJQ0"/>
<dbReference type="Ensembl" id="ENSOGAT00000034263.1">
    <property type="protein sequence ID" value="ENSOGAP00000016340.1"/>
    <property type="gene ID" value="ENSOGAG00000030396.1"/>
</dbReference>
<organism evidence="4 5">
    <name type="scientific">Otolemur garnettii</name>
    <name type="common">Small-eared galago</name>
    <name type="synonym">Garnett's greater bushbaby</name>
    <dbReference type="NCBI Taxonomy" id="30611"/>
    <lineage>
        <taxon>Eukaryota</taxon>
        <taxon>Metazoa</taxon>
        <taxon>Chordata</taxon>
        <taxon>Craniata</taxon>
        <taxon>Vertebrata</taxon>
        <taxon>Euteleostomi</taxon>
        <taxon>Mammalia</taxon>
        <taxon>Eutheria</taxon>
        <taxon>Euarchontoglires</taxon>
        <taxon>Primates</taxon>
        <taxon>Strepsirrhini</taxon>
        <taxon>Lorisiformes</taxon>
        <taxon>Galagidae</taxon>
        <taxon>Otolemur</taxon>
    </lineage>
</organism>
<dbReference type="EMBL" id="AAQR03183556">
    <property type="status" value="NOT_ANNOTATED_CDS"/>
    <property type="molecule type" value="Genomic_DNA"/>
</dbReference>
<dbReference type="GO" id="GO:0001578">
    <property type="term" value="P:microtubule bundle formation"/>
    <property type="evidence" value="ECO:0007669"/>
    <property type="project" value="TreeGrafter"/>
</dbReference>
<reference evidence="5" key="1">
    <citation type="submission" date="2011-03" db="EMBL/GenBank/DDBJ databases">
        <title>Version 3 of the genome sequence of Otolemur garnettii (Bushbaby).</title>
        <authorList>
            <consortium name="The Broad Institute Genome Sequencing Platform"/>
            <person name="Di Palma F."/>
            <person name="Johnson J."/>
            <person name="Lander E.S."/>
            <person name="Lindblad-Toh K."/>
            <person name="Jaffe D.B."/>
            <person name="Gnerre S."/>
            <person name="MacCallum I."/>
            <person name="Przybylski D."/>
            <person name="Ribeiro F.J."/>
            <person name="Burton J.N."/>
            <person name="Walker B.J."/>
            <person name="Sharpe T."/>
            <person name="Hall G."/>
        </authorList>
    </citation>
    <scope>NUCLEOTIDE SEQUENCE [LARGE SCALE GENOMIC DNA]</scope>
</reference>
<dbReference type="SUPFAM" id="SSF47473">
    <property type="entry name" value="EF-hand"/>
    <property type="match status" value="1"/>
</dbReference>
<dbReference type="Gene3D" id="1.10.238.10">
    <property type="entry name" value="EF-hand"/>
    <property type="match status" value="1"/>
</dbReference>
<evidence type="ECO:0000256" key="2">
    <source>
        <dbReference type="ARBA" id="ARBA00010994"/>
    </source>
</evidence>
<evidence type="ECO:0000313" key="5">
    <source>
        <dbReference type="Proteomes" id="UP000005225"/>
    </source>
</evidence>
<dbReference type="GO" id="GO:0046785">
    <property type="term" value="P:microtubule polymerization"/>
    <property type="evidence" value="ECO:0007669"/>
    <property type="project" value="InterPro"/>
</dbReference>
<dbReference type="EMBL" id="AAQR03183557">
    <property type="status" value="NOT_ANNOTATED_CDS"/>
    <property type="molecule type" value="Genomic_DNA"/>
</dbReference>
<dbReference type="HOGENOM" id="CLU_091734_0_0_1"/>
<reference evidence="4" key="3">
    <citation type="submission" date="2025-09" db="UniProtKB">
        <authorList>
            <consortium name="Ensembl"/>
        </authorList>
    </citation>
    <scope>IDENTIFICATION</scope>
</reference>